<dbReference type="InterPro" id="IPR036282">
    <property type="entry name" value="Glutathione-S-Trfase_C_sf"/>
</dbReference>
<dbReference type="Proteomes" id="UP000261931">
    <property type="component" value="Unassembled WGS sequence"/>
</dbReference>
<dbReference type="GO" id="GO:0016740">
    <property type="term" value="F:transferase activity"/>
    <property type="evidence" value="ECO:0007669"/>
    <property type="project" value="UniProtKB-KW"/>
</dbReference>
<dbReference type="PROSITE" id="PS50405">
    <property type="entry name" value="GST_CTER"/>
    <property type="match status" value="1"/>
</dbReference>
<keyword evidence="3" id="KW-0808">Transferase</keyword>
<dbReference type="SFLD" id="SFLDS00019">
    <property type="entry name" value="Glutathione_Transferase_(cytos"/>
    <property type="match status" value="1"/>
</dbReference>
<dbReference type="InterPro" id="IPR040079">
    <property type="entry name" value="Glutathione_S-Trfase"/>
</dbReference>
<accession>A0A372EP68</accession>
<dbReference type="EMBL" id="QVLS01000001">
    <property type="protein sequence ID" value="RFP82417.1"/>
    <property type="molecule type" value="Genomic_DNA"/>
</dbReference>
<dbReference type="SFLD" id="SFLDG00358">
    <property type="entry name" value="Main_(cytGST)"/>
    <property type="match status" value="1"/>
</dbReference>
<feature type="domain" description="GST N-terminal" evidence="1">
    <location>
        <begin position="1"/>
        <end position="84"/>
    </location>
</feature>
<dbReference type="PANTHER" id="PTHR44051">
    <property type="entry name" value="GLUTATHIONE S-TRANSFERASE-RELATED"/>
    <property type="match status" value="1"/>
</dbReference>
<dbReference type="SUPFAM" id="SSF47616">
    <property type="entry name" value="GST C-terminal domain-like"/>
    <property type="match status" value="1"/>
</dbReference>
<protein>
    <submittedName>
        <fullName evidence="3">Glutathione S-transferase family protein</fullName>
    </submittedName>
</protein>
<gene>
    <name evidence="3" type="ORF">DY262_00860</name>
</gene>
<dbReference type="SUPFAM" id="SSF52833">
    <property type="entry name" value="Thioredoxin-like"/>
    <property type="match status" value="1"/>
</dbReference>
<sequence length="219" mass="24077">MLELHYGPGTCSFVVHAGLETIRAAIGQDFAAHAVRLHKGEHLSAAHLALNPLGQVPVLVAEGRPLTQVLAIADYLDRRFPQVGLLPTDPWARAQAMSQLAFMNNTAHPTFAHVFKPHLFAEDGAAHAELKRFNTKRFRDHLERIQGWVAQATPFWFGERPSFHDAYALTLLRWGGYAGIDPQGLPALWAHAQRVAASAPVAAAMAREKLELNVYRAAA</sequence>
<dbReference type="Pfam" id="PF02798">
    <property type="entry name" value="GST_N"/>
    <property type="match status" value="1"/>
</dbReference>
<reference evidence="3 4" key="1">
    <citation type="submission" date="2018-08" db="EMBL/GenBank/DDBJ databases">
        <title>Hydrogenophaga sp. LA-38 isolated from sludge.</title>
        <authorList>
            <person name="Im W.-T."/>
        </authorList>
    </citation>
    <scope>NUCLEOTIDE SEQUENCE [LARGE SCALE GENOMIC DNA]</scope>
    <source>
        <strain evidence="3 4">LA-38</strain>
    </source>
</reference>
<dbReference type="PROSITE" id="PS50404">
    <property type="entry name" value="GST_NTER"/>
    <property type="match status" value="1"/>
</dbReference>
<dbReference type="Gene3D" id="3.40.30.10">
    <property type="entry name" value="Glutaredoxin"/>
    <property type="match status" value="1"/>
</dbReference>
<dbReference type="PANTHER" id="PTHR44051:SF8">
    <property type="entry name" value="GLUTATHIONE S-TRANSFERASE GSTA"/>
    <property type="match status" value="1"/>
</dbReference>
<comment type="caution">
    <text evidence="3">The sequence shown here is derived from an EMBL/GenBank/DDBJ whole genome shotgun (WGS) entry which is preliminary data.</text>
</comment>
<name>A0A372EP68_9BURK</name>
<proteinExistence type="predicted"/>
<evidence type="ECO:0000259" key="2">
    <source>
        <dbReference type="PROSITE" id="PS50405"/>
    </source>
</evidence>
<dbReference type="InterPro" id="IPR036249">
    <property type="entry name" value="Thioredoxin-like_sf"/>
</dbReference>
<dbReference type="AlphaFoldDB" id="A0A372EP68"/>
<evidence type="ECO:0000313" key="3">
    <source>
        <dbReference type="EMBL" id="RFP82417.1"/>
    </source>
</evidence>
<feature type="domain" description="GST C-terminal" evidence="2">
    <location>
        <begin position="89"/>
        <end position="219"/>
    </location>
</feature>
<keyword evidence="4" id="KW-1185">Reference proteome</keyword>
<organism evidence="3 4">
    <name type="scientific">Hydrogenophaga borbori</name>
    <dbReference type="NCBI Taxonomy" id="2294117"/>
    <lineage>
        <taxon>Bacteria</taxon>
        <taxon>Pseudomonadati</taxon>
        <taxon>Pseudomonadota</taxon>
        <taxon>Betaproteobacteria</taxon>
        <taxon>Burkholderiales</taxon>
        <taxon>Comamonadaceae</taxon>
        <taxon>Hydrogenophaga</taxon>
    </lineage>
</organism>
<dbReference type="RefSeq" id="WP_116957116.1">
    <property type="nucleotide sequence ID" value="NZ_QVLS01000001.1"/>
</dbReference>
<dbReference type="InterPro" id="IPR010987">
    <property type="entry name" value="Glutathione-S-Trfase_C-like"/>
</dbReference>
<evidence type="ECO:0000259" key="1">
    <source>
        <dbReference type="PROSITE" id="PS50404"/>
    </source>
</evidence>
<dbReference type="CDD" id="cd03057">
    <property type="entry name" value="GST_N_Beta"/>
    <property type="match status" value="1"/>
</dbReference>
<dbReference type="InterPro" id="IPR004045">
    <property type="entry name" value="Glutathione_S-Trfase_N"/>
</dbReference>
<dbReference type="Gene3D" id="1.20.1050.10">
    <property type="match status" value="1"/>
</dbReference>
<evidence type="ECO:0000313" key="4">
    <source>
        <dbReference type="Proteomes" id="UP000261931"/>
    </source>
</evidence>